<dbReference type="GO" id="GO:0005737">
    <property type="term" value="C:cytoplasm"/>
    <property type="evidence" value="ECO:0007669"/>
    <property type="project" value="TreeGrafter"/>
</dbReference>
<dbReference type="PANTHER" id="PTHR13620">
    <property type="entry name" value="3-5 EXONUCLEASE"/>
    <property type="match status" value="1"/>
</dbReference>
<sequence length="139" mass="15367">TTLIYQLIHSPYIPKSLVDFLTNPSYTFVGIGVDQDLEKIGENYSVEYLEKIGENYEFGFNTNTVDLRGIAAERYGRAELNCVGLRTLIGVVLERDGEPEGGYDEQMGQSVADAGSGQYACVDAFVCFEINRILDASSF</sequence>
<dbReference type="Proteomes" id="UP000325081">
    <property type="component" value="Unassembled WGS sequence"/>
</dbReference>
<dbReference type="AlphaFoldDB" id="A0A5A7RBG7"/>
<evidence type="ECO:0000256" key="1">
    <source>
        <dbReference type="ARBA" id="ARBA00022722"/>
    </source>
</evidence>
<name>A0A5A7RBG7_STRAF</name>
<evidence type="ECO:0000313" key="4">
    <source>
        <dbReference type="Proteomes" id="UP000325081"/>
    </source>
</evidence>
<dbReference type="GO" id="GO:0008408">
    <property type="term" value="F:3'-5' exonuclease activity"/>
    <property type="evidence" value="ECO:0007669"/>
    <property type="project" value="TreeGrafter"/>
</dbReference>
<gene>
    <name evidence="3" type="ORF">STAS_31508</name>
</gene>
<dbReference type="InterPro" id="IPR036397">
    <property type="entry name" value="RNaseH_sf"/>
</dbReference>
<keyword evidence="1" id="KW-0540">Nuclease</keyword>
<evidence type="ECO:0000256" key="2">
    <source>
        <dbReference type="ARBA" id="ARBA00022801"/>
    </source>
</evidence>
<accession>A0A5A7RBG7</accession>
<dbReference type="PANTHER" id="PTHR13620:SF105">
    <property type="entry name" value="OS01G0737700 PROTEIN"/>
    <property type="match status" value="1"/>
</dbReference>
<dbReference type="OrthoDB" id="1920326at2759"/>
<comment type="caution">
    <text evidence="3">The sequence shown here is derived from an EMBL/GenBank/DDBJ whole genome shotgun (WGS) entry which is preliminary data.</text>
</comment>
<proteinExistence type="predicted"/>
<dbReference type="InterPro" id="IPR051132">
    <property type="entry name" value="3-5_Exonuclease_domain"/>
</dbReference>
<dbReference type="GO" id="GO:0005634">
    <property type="term" value="C:nucleus"/>
    <property type="evidence" value="ECO:0007669"/>
    <property type="project" value="TreeGrafter"/>
</dbReference>
<feature type="non-terminal residue" evidence="3">
    <location>
        <position position="1"/>
    </location>
</feature>
<reference evidence="4" key="1">
    <citation type="journal article" date="2019" name="Curr. Biol.">
        <title>Genome Sequence of Striga asiatica Provides Insight into the Evolution of Plant Parasitism.</title>
        <authorList>
            <person name="Yoshida S."/>
            <person name="Kim S."/>
            <person name="Wafula E.K."/>
            <person name="Tanskanen J."/>
            <person name="Kim Y.M."/>
            <person name="Honaas L."/>
            <person name="Yang Z."/>
            <person name="Spallek T."/>
            <person name="Conn C.E."/>
            <person name="Ichihashi Y."/>
            <person name="Cheong K."/>
            <person name="Cui S."/>
            <person name="Der J.P."/>
            <person name="Gundlach H."/>
            <person name="Jiao Y."/>
            <person name="Hori C."/>
            <person name="Ishida J.K."/>
            <person name="Kasahara H."/>
            <person name="Kiba T."/>
            <person name="Kim M.S."/>
            <person name="Koo N."/>
            <person name="Laohavisit A."/>
            <person name="Lee Y.H."/>
            <person name="Lumba S."/>
            <person name="McCourt P."/>
            <person name="Mortimer J.C."/>
            <person name="Mutuku J.M."/>
            <person name="Nomura T."/>
            <person name="Sasaki-Sekimoto Y."/>
            <person name="Seto Y."/>
            <person name="Wang Y."/>
            <person name="Wakatake T."/>
            <person name="Sakakibara H."/>
            <person name="Demura T."/>
            <person name="Yamaguchi S."/>
            <person name="Yoneyama K."/>
            <person name="Manabe R.I."/>
            <person name="Nelson D.C."/>
            <person name="Schulman A.H."/>
            <person name="Timko M.P."/>
            <person name="dePamphilis C.W."/>
            <person name="Choi D."/>
            <person name="Shirasu K."/>
        </authorList>
    </citation>
    <scope>NUCLEOTIDE SEQUENCE [LARGE SCALE GENOMIC DNA]</scope>
    <source>
        <strain evidence="4">cv. UVA1</strain>
    </source>
</reference>
<dbReference type="GO" id="GO:0016740">
    <property type="term" value="F:transferase activity"/>
    <property type="evidence" value="ECO:0007669"/>
    <property type="project" value="UniProtKB-KW"/>
</dbReference>
<evidence type="ECO:0000313" key="3">
    <source>
        <dbReference type="EMBL" id="GER53967.1"/>
    </source>
</evidence>
<dbReference type="InterPro" id="IPR012337">
    <property type="entry name" value="RNaseH-like_sf"/>
</dbReference>
<feature type="non-terminal residue" evidence="3">
    <location>
        <position position="139"/>
    </location>
</feature>
<keyword evidence="3" id="KW-0808">Transferase</keyword>
<organism evidence="3 4">
    <name type="scientific">Striga asiatica</name>
    <name type="common">Asiatic witchweed</name>
    <name type="synonym">Buchnera asiatica</name>
    <dbReference type="NCBI Taxonomy" id="4170"/>
    <lineage>
        <taxon>Eukaryota</taxon>
        <taxon>Viridiplantae</taxon>
        <taxon>Streptophyta</taxon>
        <taxon>Embryophyta</taxon>
        <taxon>Tracheophyta</taxon>
        <taxon>Spermatophyta</taxon>
        <taxon>Magnoliopsida</taxon>
        <taxon>eudicotyledons</taxon>
        <taxon>Gunneridae</taxon>
        <taxon>Pentapetalae</taxon>
        <taxon>asterids</taxon>
        <taxon>lamiids</taxon>
        <taxon>Lamiales</taxon>
        <taxon>Orobanchaceae</taxon>
        <taxon>Buchnereae</taxon>
        <taxon>Striga</taxon>
    </lineage>
</organism>
<dbReference type="EMBL" id="BKCP01010848">
    <property type="protein sequence ID" value="GER53967.1"/>
    <property type="molecule type" value="Genomic_DNA"/>
</dbReference>
<dbReference type="SUPFAM" id="SSF53098">
    <property type="entry name" value="Ribonuclease H-like"/>
    <property type="match status" value="1"/>
</dbReference>
<dbReference type="GO" id="GO:0003676">
    <property type="term" value="F:nucleic acid binding"/>
    <property type="evidence" value="ECO:0007669"/>
    <property type="project" value="InterPro"/>
</dbReference>
<dbReference type="Gene3D" id="3.30.420.10">
    <property type="entry name" value="Ribonuclease H-like superfamily/Ribonuclease H"/>
    <property type="match status" value="1"/>
</dbReference>
<keyword evidence="2" id="KW-0378">Hydrolase</keyword>
<protein>
    <submittedName>
        <fullName evidence="3">Polynucleotidyl transferase</fullName>
    </submittedName>
</protein>
<keyword evidence="4" id="KW-1185">Reference proteome</keyword>